<evidence type="ECO:0008006" key="3">
    <source>
        <dbReference type="Google" id="ProtNLM"/>
    </source>
</evidence>
<protein>
    <recommendedName>
        <fullName evidence="3">Sulfate transporter</fullName>
    </recommendedName>
</protein>
<comment type="caution">
    <text evidence="1">The sequence shown here is derived from an EMBL/GenBank/DDBJ whole genome shotgun (WGS) entry which is preliminary data.</text>
</comment>
<dbReference type="RefSeq" id="WP_149356865.1">
    <property type="nucleotide sequence ID" value="NZ_BKBW01000013.1"/>
</dbReference>
<evidence type="ECO:0000313" key="1">
    <source>
        <dbReference type="EMBL" id="GEQ77451.1"/>
    </source>
</evidence>
<sequence length="212" mass="23156">MSENVPDGYMKNALGHLVPKTQVREQDLLRDEVARRIAGKWMELHEKMKALKAETFADVNDIVRISGDKYGIELGGEKGGVTIATYDGSIKVVRAVADAITFTEEIESAKALIERCLDRWSATAGSADGAAGIQNLRAIAGRAFAKNRNGNLKKGDVLDLLRTDIDDPDWKQAQQAIRDSIHVTGTSTYIRLYTRKGEAGPYVAIPLDIASV</sequence>
<dbReference type="AlphaFoldDB" id="A0A5A7MKK7"/>
<dbReference type="InterPro" id="IPR021505">
    <property type="entry name" value="Phage_B3_Orf6"/>
</dbReference>
<reference evidence="1 2" key="1">
    <citation type="journal article" date="2019" name="Microbiol. Resour. Announc.">
        <title>Draft Genome Sequence of Comamonas testosteroni TA441, a Bacterium That Has a Cryptic Phenol Degradation Gene Cluster.</title>
        <authorList>
            <person name="Arai H."/>
            <person name="Ishii M."/>
        </authorList>
    </citation>
    <scope>NUCLEOTIDE SEQUENCE [LARGE SCALE GENOMIC DNA]</scope>
    <source>
        <strain evidence="1 2">TA441</strain>
    </source>
</reference>
<proteinExistence type="predicted"/>
<organism evidence="1 2">
    <name type="scientific">Comamonas testosteroni</name>
    <name type="common">Pseudomonas testosteroni</name>
    <dbReference type="NCBI Taxonomy" id="285"/>
    <lineage>
        <taxon>Bacteria</taxon>
        <taxon>Pseudomonadati</taxon>
        <taxon>Pseudomonadota</taxon>
        <taxon>Betaproteobacteria</taxon>
        <taxon>Burkholderiales</taxon>
        <taxon>Comamonadaceae</taxon>
        <taxon>Comamonas</taxon>
    </lineage>
</organism>
<dbReference type="Proteomes" id="UP000323105">
    <property type="component" value="Unassembled WGS sequence"/>
</dbReference>
<accession>A0A5A7MKK7</accession>
<gene>
    <name evidence="1" type="ORF">CTTA_4456</name>
</gene>
<evidence type="ECO:0000313" key="2">
    <source>
        <dbReference type="Proteomes" id="UP000323105"/>
    </source>
</evidence>
<dbReference type="Pfam" id="PF11363">
    <property type="entry name" value="DUF3164"/>
    <property type="match status" value="1"/>
</dbReference>
<dbReference type="EMBL" id="BKBW01000013">
    <property type="protein sequence ID" value="GEQ77451.1"/>
    <property type="molecule type" value="Genomic_DNA"/>
</dbReference>
<name>A0A5A7MKK7_COMTE</name>